<dbReference type="SUPFAM" id="SSF54211">
    <property type="entry name" value="Ribosomal protein S5 domain 2-like"/>
    <property type="match status" value="1"/>
</dbReference>
<reference evidence="8" key="1">
    <citation type="submission" date="2021-03" db="EMBL/GenBank/DDBJ databases">
        <title>Draft genome sequence of rust myrtle Austropuccinia psidii MF-1, a brazilian biotype.</title>
        <authorList>
            <person name="Quecine M.C."/>
            <person name="Pachon D.M.R."/>
            <person name="Bonatelli M.L."/>
            <person name="Correr F.H."/>
            <person name="Franceschini L.M."/>
            <person name="Leite T.F."/>
            <person name="Margarido G.R.A."/>
            <person name="Almeida C.A."/>
            <person name="Ferrarezi J.A."/>
            <person name="Labate C.A."/>
        </authorList>
    </citation>
    <scope>NUCLEOTIDE SEQUENCE</scope>
    <source>
        <strain evidence="8">MF-1</strain>
    </source>
</reference>
<evidence type="ECO:0000256" key="4">
    <source>
        <dbReference type="ARBA" id="ARBA00022835"/>
    </source>
</evidence>
<dbReference type="SUPFAM" id="SSF55666">
    <property type="entry name" value="Ribonuclease PH domain 2-like"/>
    <property type="match status" value="1"/>
</dbReference>
<dbReference type="GO" id="GO:0006364">
    <property type="term" value="P:rRNA processing"/>
    <property type="evidence" value="ECO:0007669"/>
    <property type="project" value="UniProtKB-KW"/>
</dbReference>
<dbReference type="OrthoDB" id="27298at2759"/>
<protein>
    <recommendedName>
        <fullName evidence="7">Exoribonuclease phosphorolytic domain-containing protein</fullName>
    </recommendedName>
</protein>
<dbReference type="EMBL" id="AVOT02040307">
    <property type="protein sequence ID" value="MBW0535512.1"/>
    <property type="molecule type" value="Genomic_DNA"/>
</dbReference>
<dbReference type="GO" id="GO:0016075">
    <property type="term" value="P:rRNA catabolic process"/>
    <property type="evidence" value="ECO:0007669"/>
    <property type="project" value="TreeGrafter"/>
</dbReference>
<dbReference type="GO" id="GO:0034475">
    <property type="term" value="P:U4 snRNA 3'-end processing"/>
    <property type="evidence" value="ECO:0007669"/>
    <property type="project" value="TreeGrafter"/>
</dbReference>
<dbReference type="GO" id="GO:0003723">
    <property type="term" value="F:RNA binding"/>
    <property type="evidence" value="ECO:0007669"/>
    <property type="project" value="TreeGrafter"/>
</dbReference>
<evidence type="ECO:0000256" key="2">
    <source>
        <dbReference type="ARBA" id="ARBA00006678"/>
    </source>
</evidence>
<dbReference type="InterPro" id="IPR050080">
    <property type="entry name" value="RNase_PH"/>
</dbReference>
<sequence length="295" mass="32227">MSVIRSDSRTQADIRPLTMKSSVSSRSDGSAEFSFGDLKVLGAVTGPAEARIRDEKPNEATIELNVVPVCGLPGPPHKAFSHSIKLFFAPLILRKKYPRSLIQINLQTLSKPSDRWSKTFSTAALDQTPASRFDESKSVSEKAALINAASLALLESGIAMRGVGLAIGVAVIPASATQSKTSDADLVVLDPNPSEEACARSLHLVGYYFGQEFEQDSKPDNQNAKVAFCESQGSFDYNQLQTIFNYALSASQQIFAFVRRSVEVQYEKETEDTPISQQSTKSTKEEKAKKKKKKV</sequence>
<keyword evidence="5" id="KW-0539">Nucleus</keyword>
<dbReference type="AlphaFoldDB" id="A0A9Q3ICP8"/>
<dbReference type="GO" id="GO:0071028">
    <property type="term" value="P:nuclear mRNA surveillance"/>
    <property type="evidence" value="ECO:0007669"/>
    <property type="project" value="TreeGrafter"/>
</dbReference>
<dbReference type="GO" id="GO:0005730">
    <property type="term" value="C:nucleolus"/>
    <property type="evidence" value="ECO:0007669"/>
    <property type="project" value="TreeGrafter"/>
</dbReference>
<dbReference type="InterPro" id="IPR001247">
    <property type="entry name" value="ExoRNase_PH_dom1"/>
</dbReference>
<dbReference type="PANTHER" id="PTHR11953">
    <property type="entry name" value="EXOSOME COMPLEX COMPONENT"/>
    <property type="match status" value="1"/>
</dbReference>
<evidence type="ECO:0000256" key="3">
    <source>
        <dbReference type="ARBA" id="ARBA00022552"/>
    </source>
</evidence>
<evidence type="ECO:0000256" key="6">
    <source>
        <dbReference type="SAM" id="MobiDB-lite"/>
    </source>
</evidence>
<proteinExistence type="inferred from homology"/>
<organism evidence="8 9">
    <name type="scientific">Austropuccinia psidii MF-1</name>
    <dbReference type="NCBI Taxonomy" id="1389203"/>
    <lineage>
        <taxon>Eukaryota</taxon>
        <taxon>Fungi</taxon>
        <taxon>Dikarya</taxon>
        <taxon>Basidiomycota</taxon>
        <taxon>Pucciniomycotina</taxon>
        <taxon>Pucciniomycetes</taxon>
        <taxon>Pucciniales</taxon>
        <taxon>Sphaerophragmiaceae</taxon>
        <taxon>Austropuccinia</taxon>
    </lineage>
</organism>
<dbReference type="GO" id="GO:0000176">
    <property type="term" value="C:nuclear exosome (RNase complex)"/>
    <property type="evidence" value="ECO:0007669"/>
    <property type="project" value="UniProtKB-ARBA"/>
</dbReference>
<dbReference type="Proteomes" id="UP000765509">
    <property type="component" value="Unassembled WGS sequence"/>
</dbReference>
<evidence type="ECO:0000313" key="8">
    <source>
        <dbReference type="EMBL" id="MBW0535512.1"/>
    </source>
</evidence>
<evidence type="ECO:0000256" key="5">
    <source>
        <dbReference type="ARBA" id="ARBA00023242"/>
    </source>
</evidence>
<evidence type="ECO:0000256" key="1">
    <source>
        <dbReference type="ARBA" id="ARBA00004123"/>
    </source>
</evidence>
<keyword evidence="3" id="KW-0698">rRNA processing</keyword>
<comment type="subcellular location">
    <subcellularLocation>
        <location evidence="1">Nucleus</location>
    </subcellularLocation>
</comment>
<comment type="caution">
    <text evidence="8">The sequence shown here is derived from an EMBL/GenBank/DDBJ whole genome shotgun (WGS) entry which is preliminary data.</text>
</comment>
<dbReference type="GO" id="GO:0000177">
    <property type="term" value="C:cytoplasmic exosome (RNase complex)"/>
    <property type="evidence" value="ECO:0007669"/>
    <property type="project" value="TreeGrafter"/>
</dbReference>
<dbReference type="Gene3D" id="3.30.230.70">
    <property type="entry name" value="GHMP Kinase, N-terminal domain"/>
    <property type="match status" value="1"/>
</dbReference>
<comment type="similarity">
    <text evidence="2">Belongs to the RNase PH family.</text>
</comment>
<keyword evidence="4" id="KW-0271">Exosome</keyword>
<keyword evidence="9" id="KW-1185">Reference proteome</keyword>
<dbReference type="InterPro" id="IPR027408">
    <property type="entry name" value="PNPase/RNase_PH_dom_sf"/>
</dbReference>
<evidence type="ECO:0000313" key="9">
    <source>
        <dbReference type="Proteomes" id="UP000765509"/>
    </source>
</evidence>
<dbReference type="Pfam" id="PF01138">
    <property type="entry name" value="RNase_PH"/>
    <property type="match status" value="1"/>
</dbReference>
<dbReference type="InterPro" id="IPR020568">
    <property type="entry name" value="Ribosomal_Su5_D2-typ_SF"/>
</dbReference>
<gene>
    <name evidence="8" type="ORF">O181_075227</name>
</gene>
<accession>A0A9Q3ICP8</accession>
<name>A0A9Q3ICP8_9BASI</name>
<evidence type="ECO:0000259" key="7">
    <source>
        <dbReference type="Pfam" id="PF01138"/>
    </source>
</evidence>
<dbReference type="InterPro" id="IPR036345">
    <property type="entry name" value="ExoRNase_PH_dom2_sf"/>
</dbReference>
<dbReference type="PANTHER" id="PTHR11953:SF1">
    <property type="entry name" value="EXOSOME COMPLEX COMPONENT RRP46"/>
    <property type="match status" value="1"/>
</dbReference>
<feature type="domain" description="Exoribonuclease phosphorolytic" evidence="7">
    <location>
        <begin position="14"/>
        <end position="158"/>
    </location>
</feature>
<feature type="region of interest" description="Disordered" evidence="6">
    <location>
        <begin position="266"/>
        <end position="295"/>
    </location>
</feature>
<dbReference type="GO" id="GO:0071051">
    <property type="term" value="P:poly(A)-dependent snoRNA 3'-end processing"/>
    <property type="evidence" value="ECO:0007669"/>
    <property type="project" value="TreeGrafter"/>
</dbReference>